<dbReference type="AlphaFoldDB" id="A0AAQ3L4S3"/>
<dbReference type="EMBL" id="CP136898">
    <property type="protein sequence ID" value="WOL20424.1"/>
    <property type="molecule type" value="Genomic_DNA"/>
</dbReference>
<evidence type="ECO:0000313" key="3">
    <source>
        <dbReference type="Proteomes" id="UP001327560"/>
    </source>
</evidence>
<evidence type="ECO:0000313" key="2">
    <source>
        <dbReference type="EMBL" id="WOL20424.1"/>
    </source>
</evidence>
<organism evidence="2 3">
    <name type="scientific">Canna indica</name>
    <name type="common">Indian-shot</name>
    <dbReference type="NCBI Taxonomy" id="4628"/>
    <lineage>
        <taxon>Eukaryota</taxon>
        <taxon>Viridiplantae</taxon>
        <taxon>Streptophyta</taxon>
        <taxon>Embryophyta</taxon>
        <taxon>Tracheophyta</taxon>
        <taxon>Spermatophyta</taxon>
        <taxon>Magnoliopsida</taxon>
        <taxon>Liliopsida</taxon>
        <taxon>Zingiberales</taxon>
        <taxon>Cannaceae</taxon>
        <taxon>Canna</taxon>
    </lineage>
</organism>
<protein>
    <submittedName>
        <fullName evidence="2">U-box domain-containing protein 16-like</fullName>
    </submittedName>
</protein>
<proteinExistence type="predicted"/>
<dbReference type="InterPro" id="IPR016024">
    <property type="entry name" value="ARM-type_fold"/>
</dbReference>
<sequence length="171" mass="19287">MGDDRGHRANVDKGYALSDPRANDYLSTGVDNYTFAAEAGVIPLILPLLRSTEAELQVNTVMLNLSIMEANKRQIMHANYAIDGLIHVLEEGASWLAKENAASIVLGLSSVHPYRCRFPTAWRRREKSYYARDLAKADQNGTNPVRVEDCWVMRFGVHNRVYRVSDHLGRI</sequence>
<gene>
    <name evidence="2" type="ORF">Cni_G29229</name>
</gene>
<dbReference type="InterPro" id="IPR011989">
    <property type="entry name" value="ARM-like"/>
</dbReference>
<dbReference type="Gene3D" id="1.25.10.10">
    <property type="entry name" value="Leucine-rich Repeat Variant"/>
    <property type="match status" value="1"/>
</dbReference>
<keyword evidence="3" id="KW-1185">Reference proteome</keyword>
<accession>A0AAQ3L4S3</accession>
<dbReference type="PANTHER" id="PTHR23315">
    <property type="entry name" value="U BOX DOMAIN-CONTAINING"/>
    <property type="match status" value="1"/>
</dbReference>
<evidence type="ECO:0000256" key="1">
    <source>
        <dbReference type="ARBA" id="ARBA00022786"/>
    </source>
</evidence>
<name>A0AAQ3L4S3_9LILI</name>
<reference evidence="2 3" key="1">
    <citation type="submission" date="2023-10" db="EMBL/GenBank/DDBJ databases">
        <title>Chromosome-scale genome assembly provides insights into flower coloration mechanisms of Canna indica.</title>
        <authorList>
            <person name="Li C."/>
        </authorList>
    </citation>
    <scope>NUCLEOTIDE SEQUENCE [LARGE SCALE GENOMIC DNA]</scope>
    <source>
        <tissue evidence="2">Flower</tissue>
    </source>
</reference>
<dbReference type="PANTHER" id="PTHR23315:SF63">
    <property type="entry name" value="U-BOX DOMAIN-CONTAINING PROTEIN 16"/>
    <property type="match status" value="1"/>
</dbReference>
<dbReference type="Proteomes" id="UP001327560">
    <property type="component" value="Chromosome 9"/>
</dbReference>
<dbReference type="SUPFAM" id="SSF48371">
    <property type="entry name" value="ARM repeat"/>
    <property type="match status" value="1"/>
</dbReference>
<keyword evidence="1" id="KW-0833">Ubl conjugation pathway</keyword>